<evidence type="ECO:0000256" key="8">
    <source>
        <dbReference type="ARBA" id="ARBA00022723"/>
    </source>
</evidence>
<dbReference type="CDD" id="cd03499">
    <property type="entry name" value="SQR_TypeC_SdhC"/>
    <property type="match status" value="1"/>
</dbReference>
<organism evidence="14 15">
    <name type="scientific">Novosphingobium ovatum</name>
    <dbReference type="NCBI Taxonomy" id="1908523"/>
    <lineage>
        <taxon>Bacteria</taxon>
        <taxon>Pseudomonadati</taxon>
        <taxon>Pseudomonadota</taxon>
        <taxon>Alphaproteobacteria</taxon>
        <taxon>Sphingomonadales</taxon>
        <taxon>Sphingomonadaceae</taxon>
        <taxon>Novosphingobium</taxon>
    </lineage>
</organism>
<sequence length="133" mass="14214">MAQASTGRKARPLSPHLQIWRWGPAMAVSILHRVSGNGLAVVGLGALLCWLGALVGGEASYANFAAQAGTWYGRIVLIGISWAFFNHLCSGLRHFVLDIGAGFEVKSNNIWSIVSIVLGALLTAAFWAVLLLR</sequence>
<evidence type="ECO:0000256" key="5">
    <source>
        <dbReference type="ARBA" id="ARBA00020076"/>
    </source>
</evidence>
<dbReference type="Gene3D" id="1.20.1300.10">
    <property type="entry name" value="Fumarate reductase/succinate dehydrogenase, transmembrane subunit"/>
    <property type="match status" value="1"/>
</dbReference>
<comment type="subcellular location">
    <subcellularLocation>
        <location evidence="3">Membrane</location>
        <topology evidence="3">Multi-pass membrane protein</topology>
    </subcellularLocation>
</comment>
<feature type="transmembrane region" description="Helical" evidence="13">
    <location>
        <begin position="39"/>
        <end position="59"/>
    </location>
</feature>
<comment type="cofactor">
    <cofactor evidence="1">
        <name>heme</name>
        <dbReference type="ChEBI" id="CHEBI:30413"/>
    </cofactor>
</comment>
<comment type="caution">
    <text evidence="14">The sequence shown here is derived from an EMBL/GenBank/DDBJ whole genome shotgun (WGS) entry which is preliminary data.</text>
</comment>
<evidence type="ECO:0000256" key="13">
    <source>
        <dbReference type="SAM" id="Phobius"/>
    </source>
</evidence>
<evidence type="ECO:0000256" key="2">
    <source>
        <dbReference type="ARBA" id="ARBA00004050"/>
    </source>
</evidence>
<dbReference type="InterPro" id="IPR034804">
    <property type="entry name" value="SQR/QFR_C/D"/>
</dbReference>
<dbReference type="NCBIfam" id="TIGR02970">
    <property type="entry name" value="succ_dehyd_cytB"/>
    <property type="match status" value="1"/>
</dbReference>
<evidence type="ECO:0000256" key="1">
    <source>
        <dbReference type="ARBA" id="ARBA00001971"/>
    </source>
</evidence>
<dbReference type="EMBL" id="JAAAPO010000001">
    <property type="protein sequence ID" value="NBC35320.1"/>
    <property type="molecule type" value="Genomic_DNA"/>
</dbReference>
<dbReference type="PROSITE" id="PS01000">
    <property type="entry name" value="SDH_CYT_1"/>
    <property type="match status" value="1"/>
</dbReference>
<keyword evidence="11 13" id="KW-0472">Membrane</keyword>
<evidence type="ECO:0000256" key="11">
    <source>
        <dbReference type="ARBA" id="ARBA00023136"/>
    </source>
</evidence>
<dbReference type="RefSeq" id="WP_161716594.1">
    <property type="nucleotide sequence ID" value="NZ_JAAAPO010000001.1"/>
</dbReference>
<evidence type="ECO:0000256" key="9">
    <source>
        <dbReference type="ARBA" id="ARBA00022989"/>
    </source>
</evidence>
<dbReference type="PIRSF" id="PIRSF000178">
    <property type="entry name" value="SDH_cyt_b560"/>
    <property type="match status" value="1"/>
</dbReference>
<evidence type="ECO:0000256" key="3">
    <source>
        <dbReference type="ARBA" id="ARBA00004141"/>
    </source>
</evidence>
<proteinExistence type="inferred from homology"/>
<comment type="function">
    <text evidence="2">Membrane-anchoring subunit of succinate dehydrogenase (SDH).</text>
</comment>
<keyword evidence="6" id="KW-0349">Heme</keyword>
<keyword evidence="10" id="KW-0408">Iron</keyword>
<evidence type="ECO:0000256" key="10">
    <source>
        <dbReference type="ARBA" id="ARBA00023004"/>
    </source>
</evidence>
<protein>
    <recommendedName>
        <fullName evidence="5">Succinate dehydrogenase cytochrome b556 subunit</fullName>
    </recommendedName>
</protein>
<keyword evidence="8" id="KW-0479">Metal-binding</keyword>
<dbReference type="PANTHER" id="PTHR10978">
    <property type="entry name" value="SUCCINATE DEHYDROGENASE CYTOCHROME B560 SUBUNIT"/>
    <property type="match status" value="1"/>
</dbReference>
<evidence type="ECO:0000256" key="4">
    <source>
        <dbReference type="ARBA" id="ARBA00007244"/>
    </source>
</evidence>
<dbReference type="Pfam" id="PF01127">
    <property type="entry name" value="Sdh_cyt"/>
    <property type="match status" value="1"/>
</dbReference>
<name>A0ABW9X9V8_9SPHN</name>
<feature type="transmembrane region" description="Helical" evidence="13">
    <location>
        <begin position="71"/>
        <end position="89"/>
    </location>
</feature>
<reference evidence="15" key="1">
    <citation type="submission" date="2020-01" db="EMBL/GenBank/DDBJ databases">
        <title>Sphingomonas sp. strain CSW-10.</title>
        <authorList>
            <person name="Chen W.-M."/>
        </authorList>
    </citation>
    <scope>NUCLEOTIDE SEQUENCE [LARGE SCALE GENOMIC DNA]</scope>
    <source>
        <strain evidence="15">FSY-8</strain>
    </source>
</reference>
<dbReference type="InterPro" id="IPR018495">
    <property type="entry name" value="Succ_DH_cyt_bsu_CS"/>
</dbReference>
<accession>A0ABW9X9V8</accession>
<evidence type="ECO:0000313" key="15">
    <source>
        <dbReference type="Proteomes" id="UP000753724"/>
    </source>
</evidence>
<keyword evidence="9 13" id="KW-1133">Transmembrane helix</keyword>
<keyword evidence="15" id="KW-1185">Reference proteome</keyword>
<gene>
    <name evidence="14" type="primary">sdhC</name>
    <name evidence="14" type="ORF">GTZ99_01960</name>
</gene>
<comment type="similarity">
    <text evidence="4">Belongs to the cytochrome b560 family.</text>
</comment>
<dbReference type="InterPro" id="IPR000701">
    <property type="entry name" value="SuccDH_FuR_B_TM-su"/>
</dbReference>
<feature type="transmembrane region" description="Helical" evidence="13">
    <location>
        <begin position="110"/>
        <end position="132"/>
    </location>
</feature>
<dbReference type="SUPFAM" id="SSF81343">
    <property type="entry name" value="Fumarate reductase respiratory complex transmembrane subunits"/>
    <property type="match status" value="1"/>
</dbReference>
<comment type="subunit">
    <text evidence="12">Part of an enzyme complex containing four subunits: a flavoprotein, an iron-sulfur protein, plus two membrane-anchoring proteins, SdhC and SdhD. The complex can form homotrimers.</text>
</comment>
<dbReference type="PANTHER" id="PTHR10978:SF5">
    <property type="entry name" value="SUCCINATE DEHYDROGENASE CYTOCHROME B560 SUBUNIT, MITOCHONDRIAL"/>
    <property type="match status" value="1"/>
</dbReference>
<evidence type="ECO:0000256" key="7">
    <source>
        <dbReference type="ARBA" id="ARBA00022692"/>
    </source>
</evidence>
<evidence type="ECO:0000313" key="14">
    <source>
        <dbReference type="EMBL" id="NBC35320.1"/>
    </source>
</evidence>
<dbReference type="Proteomes" id="UP000753724">
    <property type="component" value="Unassembled WGS sequence"/>
</dbReference>
<evidence type="ECO:0000256" key="12">
    <source>
        <dbReference type="ARBA" id="ARBA00025912"/>
    </source>
</evidence>
<evidence type="ECO:0000256" key="6">
    <source>
        <dbReference type="ARBA" id="ARBA00022617"/>
    </source>
</evidence>
<dbReference type="InterPro" id="IPR014314">
    <property type="entry name" value="Succ_DH_cytb556"/>
</dbReference>
<keyword evidence="7 13" id="KW-0812">Transmembrane</keyword>